<gene>
    <name evidence="1" type="ORF">DFJ43DRAFT_846821</name>
</gene>
<protein>
    <submittedName>
        <fullName evidence="1">Uncharacterized protein</fullName>
    </submittedName>
</protein>
<dbReference type="Proteomes" id="UP001176059">
    <property type="component" value="Unassembled WGS sequence"/>
</dbReference>
<sequence>MWIGSKWRGDPVKALVRWACDWGWWKILVGEAQRVESGSWDNIDLPFQVFGVVVVVVVVADVKVEIGVEGRCLSPVLPLSFSPSSSSSFSLFTSCSSYPSTALSFDPYHPCPLIFRSFIVLFPFPPTLRDQDRMRRTTPARASSTLSLASEAPMFRRRVSDD</sequence>
<keyword evidence="2" id="KW-1185">Reference proteome</keyword>
<reference evidence="1" key="1">
    <citation type="submission" date="2022-08" db="EMBL/GenBank/DDBJ databases">
        <authorList>
            <consortium name="DOE Joint Genome Institute"/>
            <person name="Min B."/>
            <person name="Sierra-Patev S."/>
            <person name="Naranjo-Ortiz M."/>
            <person name="Looney B."/>
            <person name="Konkel Z."/>
            <person name="Slot J.C."/>
            <person name="Sakamoto Y."/>
            <person name="Steenwyk J.L."/>
            <person name="Rokas A."/>
            <person name="Carro J."/>
            <person name="Camarero S."/>
            <person name="Ferreira P."/>
            <person name="Molpeceres G."/>
            <person name="Ruiz-duenas F.J."/>
            <person name="Serrano A."/>
            <person name="Henrissat B."/>
            <person name="Drula E."/>
            <person name="Hughes K.W."/>
            <person name="Mata J.L."/>
            <person name="Ishikawa N.K."/>
            <person name="Vargas-Isla R."/>
            <person name="Ushijima S."/>
            <person name="Smith C.A."/>
            <person name="Ahrendt S."/>
            <person name="Andreopoulos W."/>
            <person name="He G."/>
            <person name="LaButti K."/>
            <person name="Lipzen A."/>
            <person name="Ng V."/>
            <person name="Riley R."/>
            <person name="Sandor L."/>
            <person name="Barry K."/>
            <person name="Martinez A.T."/>
            <person name="Xiao Y."/>
            <person name="Gibbons J.G."/>
            <person name="Terashima K."/>
            <person name="Hibbett D.S."/>
            <person name="Grigoriev I.V."/>
        </authorList>
    </citation>
    <scope>NUCLEOTIDE SEQUENCE</scope>
    <source>
        <strain evidence="1">ET3784</strain>
    </source>
</reference>
<comment type="caution">
    <text evidence="1">The sequence shown here is derived from an EMBL/GenBank/DDBJ whole genome shotgun (WGS) entry which is preliminary data.</text>
</comment>
<reference evidence="1" key="2">
    <citation type="journal article" date="2023" name="Proc. Natl. Acad. Sci. U.S.A.">
        <title>A global phylogenomic analysis of the shiitake genus Lentinula.</title>
        <authorList>
            <person name="Sierra-Patev S."/>
            <person name="Min B."/>
            <person name="Naranjo-Ortiz M."/>
            <person name="Looney B."/>
            <person name="Konkel Z."/>
            <person name="Slot J.C."/>
            <person name="Sakamoto Y."/>
            <person name="Steenwyk J.L."/>
            <person name="Rokas A."/>
            <person name="Carro J."/>
            <person name="Camarero S."/>
            <person name="Ferreira P."/>
            <person name="Molpeceres G."/>
            <person name="Ruiz-Duenas F.J."/>
            <person name="Serrano A."/>
            <person name="Henrissat B."/>
            <person name="Drula E."/>
            <person name="Hughes K.W."/>
            <person name="Mata J.L."/>
            <person name="Ishikawa N.K."/>
            <person name="Vargas-Isla R."/>
            <person name="Ushijima S."/>
            <person name="Smith C.A."/>
            <person name="Donoghue J."/>
            <person name="Ahrendt S."/>
            <person name="Andreopoulos W."/>
            <person name="He G."/>
            <person name="LaButti K."/>
            <person name="Lipzen A."/>
            <person name="Ng V."/>
            <person name="Riley R."/>
            <person name="Sandor L."/>
            <person name="Barry K."/>
            <person name="Martinez A.T."/>
            <person name="Xiao Y."/>
            <person name="Gibbons J.G."/>
            <person name="Terashima K."/>
            <person name="Grigoriev I.V."/>
            <person name="Hibbett D."/>
        </authorList>
    </citation>
    <scope>NUCLEOTIDE SEQUENCE</scope>
    <source>
        <strain evidence="1">ET3784</strain>
    </source>
</reference>
<organism evidence="1 2">
    <name type="scientific">Lentinula guzmanii</name>
    <dbReference type="NCBI Taxonomy" id="2804957"/>
    <lineage>
        <taxon>Eukaryota</taxon>
        <taxon>Fungi</taxon>
        <taxon>Dikarya</taxon>
        <taxon>Basidiomycota</taxon>
        <taxon>Agaricomycotina</taxon>
        <taxon>Agaricomycetes</taxon>
        <taxon>Agaricomycetidae</taxon>
        <taxon>Agaricales</taxon>
        <taxon>Marasmiineae</taxon>
        <taxon>Omphalotaceae</taxon>
        <taxon>Lentinula</taxon>
    </lineage>
</organism>
<name>A0AA38J8W3_9AGAR</name>
<evidence type="ECO:0000313" key="1">
    <source>
        <dbReference type="EMBL" id="KAJ3715289.1"/>
    </source>
</evidence>
<proteinExistence type="predicted"/>
<dbReference type="AlphaFoldDB" id="A0AA38J8W3"/>
<evidence type="ECO:0000313" key="2">
    <source>
        <dbReference type="Proteomes" id="UP001176059"/>
    </source>
</evidence>
<dbReference type="EMBL" id="JANVFO010000085">
    <property type="protein sequence ID" value="KAJ3715289.1"/>
    <property type="molecule type" value="Genomic_DNA"/>
</dbReference>
<accession>A0AA38J8W3</accession>